<dbReference type="PROSITE" id="PS50112">
    <property type="entry name" value="PAS"/>
    <property type="match status" value="1"/>
</dbReference>
<protein>
    <submittedName>
        <fullName evidence="2">PAS domain-containing protein</fullName>
    </submittedName>
</protein>
<dbReference type="EMBL" id="CP069127">
    <property type="protein sequence ID" value="QRG65892.1"/>
    <property type="molecule type" value="Genomic_DNA"/>
</dbReference>
<keyword evidence="3" id="KW-1185">Reference proteome</keyword>
<dbReference type="RefSeq" id="WP_203352962.1">
    <property type="nucleotide sequence ID" value="NZ_CP069127.1"/>
</dbReference>
<dbReference type="SMART" id="SM00091">
    <property type="entry name" value="PAS"/>
    <property type="match status" value="1"/>
</dbReference>
<accession>A0ABX7FJM6</accession>
<evidence type="ECO:0000313" key="3">
    <source>
        <dbReference type="Proteomes" id="UP000596248"/>
    </source>
</evidence>
<name>A0ABX7FJM6_BRECH</name>
<dbReference type="NCBIfam" id="TIGR00229">
    <property type="entry name" value="sensory_box"/>
    <property type="match status" value="1"/>
</dbReference>
<gene>
    <name evidence="2" type="ORF">JNE38_20210</name>
</gene>
<dbReference type="InterPro" id="IPR000014">
    <property type="entry name" value="PAS"/>
</dbReference>
<dbReference type="Pfam" id="PF08447">
    <property type="entry name" value="PAS_3"/>
    <property type="match status" value="1"/>
</dbReference>
<dbReference type="InterPro" id="IPR013655">
    <property type="entry name" value="PAS_fold_3"/>
</dbReference>
<reference evidence="2 3" key="1">
    <citation type="submission" date="2021-01" db="EMBL/GenBank/DDBJ databases">
        <title>Identification of strong promoters based on the transcriptome of Brevibacillus choshinensis.</title>
        <authorList>
            <person name="Yao D."/>
            <person name="Zhang K."/>
            <person name="Wu J."/>
        </authorList>
    </citation>
    <scope>NUCLEOTIDE SEQUENCE [LARGE SCALE GENOMIC DNA]</scope>
    <source>
        <strain evidence="2 3">HPD31-SP3</strain>
    </source>
</reference>
<feature type="domain" description="PAS" evidence="1">
    <location>
        <begin position="1"/>
        <end position="57"/>
    </location>
</feature>
<evidence type="ECO:0000259" key="1">
    <source>
        <dbReference type="PROSITE" id="PS50112"/>
    </source>
</evidence>
<dbReference type="Proteomes" id="UP000596248">
    <property type="component" value="Chromosome"/>
</dbReference>
<proteinExistence type="predicted"/>
<dbReference type="InterPro" id="IPR035965">
    <property type="entry name" value="PAS-like_dom_sf"/>
</dbReference>
<organism evidence="2 3">
    <name type="scientific">Brevibacillus choshinensis</name>
    <dbReference type="NCBI Taxonomy" id="54911"/>
    <lineage>
        <taxon>Bacteria</taxon>
        <taxon>Bacillati</taxon>
        <taxon>Bacillota</taxon>
        <taxon>Bacilli</taxon>
        <taxon>Bacillales</taxon>
        <taxon>Paenibacillaceae</taxon>
        <taxon>Brevibacillus</taxon>
    </lineage>
</organism>
<dbReference type="Gene3D" id="3.30.450.20">
    <property type="entry name" value="PAS domain"/>
    <property type="match status" value="1"/>
</dbReference>
<sequence>MFISEKSQNIISSFSADGVFTYISPTVRTLLGYTPEEVIGKPAVAFNHPDDNKKLLESRSSVRIDQDTVRFTGRVRHKNGGYRWYETTVEFIRDRSGEIMQKKRMLRHPFFYVGSSASYRE</sequence>
<dbReference type="SUPFAM" id="SSF55785">
    <property type="entry name" value="PYP-like sensor domain (PAS domain)"/>
    <property type="match status" value="1"/>
</dbReference>
<dbReference type="CDD" id="cd00130">
    <property type="entry name" value="PAS"/>
    <property type="match status" value="1"/>
</dbReference>
<evidence type="ECO:0000313" key="2">
    <source>
        <dbReference type="EMBL" id="QRG65892.1"/>
    </source>
</evidence>